<reference evidence="1" key="2">
    <citation type="journal article" date="2021" name="PeerJ">
        <title>Extensive microbial diversity within the chicken gut microbiome revealed by metagenomics and culture.</title>
        <authorList>
            <person name="Gilroy R."/>
            <person name="Ravi A."/>
            <person name="Getino M."/>
            <person name="Pursley I."/>
            <person name="Horton D.L."/>
            <person name="Alikhan N.F."/>
            <person name="Baker D."/>
            <person name="Gharbi K."/>
            <person name="Hall N."/>
            <person name="Watson M."/>
            <person name="Adriaenssens E.M."/>
            <person name="Foster-Nyarko E."/>
            <person name="Jarju S."/>
            <person name="Secka A."/>
            <person name="Antonio M."/>
            <person name="Oren A."/>
            <person name="Chaudhuri R.R."/>
            <person name="La Ragione R."/>
            <person name="Hildebrand F."/>
            <person name="Pallen M.J."/>
        </authorList>
    </citation>
    <scope>NUCLEOTIDE SEQUENCE</scope>
    <source>
        <strain evidence="1">CHK195-4489</strain>
    </source>
</reference>
<dbReference type="Pfam" id="PF14907">
    <property type="entry name" value="NTP_transf_5"/>
    <property type="match status" value="1"/>
</dbReference>
<comment type="caution">
    <text evidence="1">The sequence shown here is derived from an EMBL/GenBank/DDBJ whole genome shotgun (WGS) entry which is preliminary data.</text>
</comment>
<dbReference type="EMBL" id="DVMM01000057">
    <property type="protein sequence ID" value="HIU29209.1"/>
    <property type="molecule type" value="Genomic_DNA"/>
</dbReference>
<name>A0A9D1I6S5_9CLOT</name>
<evidence type="ECO:0000313" key="2">
    <source>
        <dbReference type="Proteomes" id="UP000824089"/>
    </source>
</evidence>
<proteinExistence type="predicted"/>
<reference evidence="1" key="1">
    <citation type="submission" date="2020-10" db="EMBL/GenBank/DDBJ databases">
        <authorList>
            <person name="Gilroy R."/>
        </authorList>
    </citation>
    <scope>NUCLEOTIDE SEQUENCE</scope>
    <source>
        <strain evidence="1">CHK195-4489</strain>
    </source>
</reference>
<dbReference type="AlphaFoldDB" id="A0A9D1I6S5"/>
<protein>
    <submittedName>
        <fullName evidence="1">Nucleotidyltransferase family protein</fullName>
    </submittedName>
</protein>
<dbReference type="InterPro" id="IPR039498">
    <property type="entry name" value="NTP_transf_5"/>
</dbReference>
<dbReference type="Proteomes" id="UP000824089">
    <property type="component" value="Unassembled WGS sequence"/>
</dbReference>
<evidence type="ECO:0000313" key="1">
    <source>
        <dbReference type="EMBL" id="HIU29209.1"/>
    </source>
</evidence>
<accession>A0A9D1I6S5</accession>
<gene>
    <name evidence="1" type="ORF">IAD50_02810</name>
</gene>
<organism evidence="1 2">
    <name type="scientific">Candidatus Egerieisoma faecipullorum</name>
    <dbReference type="NCBI Taxonomy" id="2840963"/>
    <lineage>
        <taxon>Bacteria</taxon>
        <taxon>Bacillati</taxon>
        <taxon>Bacillota</taxon>
        <taxon>Clostridia</taxon>
        <taxon>Eubacteriales</taxon>
        <taxon>Clostridiaceae</taxon>
        <taxon>Clostridiaceae incertae sedis</taxon>
        <taxon>Candidatus Egerieisoma</taxon>
    </lineage>
</organism>
<sequence>MQKKEKELFKQLCSFRSDRFDKELLQHASPAVLGHLFFNRMQGAAYSVLKKNECLGAVNREFRNSLKGAYEQNVERNRSFFQCVRLLSGLLAQCGCSAAMLKGALLCRLYPEGCRTANDIDLLVHPRDVGLLGRALSEAGFRQGNIRNGAFIPAARREIIESKLTRGETVPYILEIGLPYMRFLEVDINFSLDYKNSAPDVLERMLNDTVVNEGIVTLNRSDFLIHLACHLYKEAATLPWVKMKRDMTLYKYADLYLLLDRMSDSEISEFFRCAEERGLGKICAFAILQTAELFDFKAPALLTQAKEALLEEKDFLHRVVSPGEKKTYLYRTRDITERFFLDDRVSDLQEEDGR</sequence>